<proteinExistence type="predicted"/>
<dbReference type="AlphaFoldDB" id="A0A0R2FRL4"/>
<dbReference type="EMBL" id="JQAR01000005">
    <property type="protein sequence ID" value="KRN31135.1"/>
    <property type="molecule type" value="Genomic_DNA"/>
</dbReference>
<keyword evidence="1" id="KW-0812">Transmembrane</keyword>
<keyword evidence="1" id="KW-0472">Membrane</keyword>
<comment type="caution">
    <text evidence="2">The sequence shown here is derived from an EMBL/GenBank/DDBJ whole genome shotgun (WGS) entry which is preliminary data.</text>
</comment>
<evidence type="ECO:0000313" key="3">
    <source>
        <dbReference type="Proteomes" id="UP000051727"/>
    </source>
</evidence>
<feature type="transmembrane region" description="Helical" evidence="1">
    <location>
        <begin position="23"/>
        <end position="43"/>
    </location>
</feature>
<organism evidence="2 3">
    <name type="scientific">Liquorilactobacillus mali</name>
    <dbReference type="NCBI Taxonomy" id="1618"/>
    <lineage>
        <taxon>Bacteria</taxon>
        <taxon>Bacillati</taxon>
        <taxon>Bacillota</taxon>
        <taxon>Bacilli</taxon>
        <taxon>Lactobacillales</taxon>
        <taxon>Lactobacillaceae</taxon>
        <taxon>Liquorilactobacillus</taxon>
    </lineage>
</organism>
<dbReference type="Proteomes" id="UP000051727">
    <property type="component" value="Unassembled WGS sequence"/>
</dbReference>
<gene>
    <name evidence="2" type="ORF">IV36_GL001944</name>
</gene>
<evidence type="ECO:0000256" key="1">
    <source>
        <dbReference type="SAM" id="Phobius"/>
    </source>
</evidence>
<protein>
    <submittedName>
        <fullName evidence="2">Uncharacterized protein</fullName>
    </submittedName>
</protein>
<reference evidence="2 3" key="1">
    <citation type="journal article" date="2015" name="Genome Announc.">
        <title>Expanding the biotechnology potential of lactobacilli through comparative genomics of 213 strains and associated genera.</title>
        <authorList>
            <person name="Sun Z."/>
            <person name="Harris H.M."/>
            <person name="McCann A."/>
            <person name="Guo C."/>
            <person name="Argimon S."/>
            <person name="Zhang W."/>
            <person name="Yang X."/>
            <person name="Jeffery I.B."/>
            <person name="Cooney J.C."/>
            <person name="Kagawa T.F."/>
            <person name="Liu W."/>
            <person name="Song Y."/>
            <person name="Salvetti E."/>
            <person name="Wrobel A."/>
            <person name="Rasinkangas P."/>
            <person name="Parkhill J."/>
            <person name="Rea M.C."/>
            <person name="O'Sullivan O."/>
            <person name="Ritari J."/>
            <person name="Douillard F.P."/>
            <person name="Paul Ross R."/>
            <person name="Yang R."/>
            <person name="Briner A.E."/>
            <person name="Felis G.E."/>
            <person name="de Vos W.M."/>
            <person name="Barrangou R."/>
            <person name="Klaenhammer T.R."/>
            <person name="Caufield P.W."/>
            <person name="Cui Y."/>
            <person name="Zhang H."/>
            <person name="O'Toole P.W."/>
        </authorList>
    </citation>
    <scope>NUCLEOTIDE SEQUENCE [LARGE SCALE GENOMIC DNA]</scope>
    <source>
        <strain evidence="2 3">ATCC 27304</strain>
    </source>
</reference>
<keyword evidence="1" id="KW-1133">Transmembrane helix</keyword>
<evidence type="ECO:0000313" key="2">
    <source>
        <dbReference type="EMBL" id="KRN31135.1"/>
    </source>
</evidence>
<dbReference type="STRING" id="1618.IV36_GL001944"/>
<sequence>MENREMDKVLLDDLLNHSMKDNFFLLLSTFWILALRFLLNIYFEKVQSYGYQET</sequence>
<name>A0A0R2FRL4_9LACO</name>
<accession>A0A0R2FRL4</accession>